<name>A0AAJ0I223_9PEZI</name>
<dbReference type="RefSeq" id="XP_062689995.1">
    <property type="nucleotide sequence ID" value="XM_062833652.1"/>
</dbReference>
<comment type="caution">
    <text evidence="1">The sequence shown here is derived from an EMBL/GenBank/DDBJ whole genome shotgun (WGS) entry which is preliminary data.</text>
</comment>
<dbReference type="Proteomes" id="UP001285908">
    <property type="component" value="Unassembled WGS sequence"/>
</dbReference>
<dbReference type="EMBL" id="JAULSX010000007">
    <property type="protein sequence ID" value="KAK3487868.1"/>
    <property type="molecule type" value="Genomic_DNA"/>
</dbReference>
<organism evidence="1 2">
    <name type="scientific">Neurospora hispaniola</name>
    <dbReference type="NCBI Taxonomy" id="588809"/>
    <lineage>
        <taxon>Eukaryota</taxon>
        <taxon>Fungi</taxon>
        <taxon>Dikarya</taxon>
        <taxon>Ascomycota</taxon>
        <taxon>Pezizomycotina</taxon>
        <taxon>Sordariomycetes</taxon>
        <taxon>Sordariomycetidae</taxon>
        <taxon>Sordariales</taxon>
        <taxon>Sordariaceae</taxon>
        <taxon>Neurospora</taxon>
    </lineage>
</organism>
<dbReference type="GeneID" id="87871274"/>
<protein>
    <submittedName>
        <fullName evidence="1">Uncharacterized protein</fullName>
    </submittedName>
</protein>
<proteinExistence type="predicted"/>
<accession>A0AAJ0I223</accession>
<sequence length="216" mass="23788">MYMSSRDSRSPCPGSRVVLRNFARLQFPPEAYCSLTSGVDFNYLQLCPASICGNASATSSQKAPAVASMVNFERSAPAGRCSNHGWYFHYLPSRKLPSSGWPRQGIFVYPLGAGEKPALTRAMLPGCHNLLCSPLRAHRPSQRLGRRCCYLPHSLFRSMHPTVDFSILRYSPSIDTARPSSPRRGPLSQVLAPAPFSFLDFGLLALDTPQPQAYPP</sequence>
<dbReference type="AlphaFoldDB" id="A0AAJ0I223"/>
<evidence type="ECO:0000313" key="1">
    <source>
        <dbReference type="EMBL" id="KAK3487868.1"/>
    </source>
</evidence>
<reference evidence="1 2" key="1">
    <citation type="journal article" date="2023" name="Mol. Phylogenet. Evol.">
        <title>Genome-scale phylogeny and comparative genomics of the fungal order Sordariales.</title>
        <authorList>
            <person name="Hensen N."/>
            <person name="Bonometti L."/>
            <person name="Westerberg I."/>
            <person name="Brannstrom I.O."/>
            <person name="Guillou S."/>
            <person name="Cros-Aarteil S."/>
            <person name="Calhoun S."/>
            <person name="Haridas S."/>
            <person name="Kuo A."/>
            <person name="Mondo S."/>
            <person name="Pangilinan J."/>
            <person name="Riley R."/>
            <person name="LaButti K."/>
            <person name="Andreopoulos B."/>
            <person name="Lipzen A."/>
            <person name="Chen C."/>
            <person name="Yan M."/>
            <person name="Daum C."/>
            <person name="Ng V."/>
            <person name="Clum A."/>
            <person name="Steindorff A."/>
            <person name="Ohm R.A."/>
            <person name="Martin F."/>
            <person name="Silar P."/>
            <person name="Natvig D.O."/>
            <person name="Lalanne C."/>
            <person name="Gautier V."/>
            <person name="Ament-Velasquez S.L."/>
            <person name="Kruys A."/>
            <person name="Hutchinson M.I."/>
            <person name="Powell A.J."/>
            <person name="Barry K."/>
            <person name="Miller A.N."/>
            <person name="Grigoriev I.V."/>
            <person name="Debuchy R."/>
            <person name="Gladieux P."/>
            <person name="Hiltunen Thoren M."/>
            <person name="Johannesson H."/>
        </authorList>
    </citation>
    <scope>NUCLEOTIDE SEQUENCE [LARGE SCALE GENOMIC DNA]</scope>
    <source>
        <strain evidence="1 2">FGSC 10403</strain>
    </source>
</reference>
<gene>
    <name evidence="1" type="ORF">B0T23DRAFT_216755</name>
</gene>
<evidence type="ECO:0000313" key="2">
    <source>
        <dbReference type="Proteomes" id="UP001285908"/>
    </source>
</evidence>
<keyword evidence="2" id="KW-1185">Reference proteome</keyword>